<evidence type="ECO:0000313" key="5">
    <source>
        <dbReference type="Proteomes" id="UP000524535"/>
    </source>
</evidence>
<dbReference type="EMBL" id="JACIGW010000001">
    <property type="protein sequence ID" value="MBB4347963.1"/>
    <property type="molecule type" value="Genomic_DNA"/>
</dbReference>
<evidence type="ECO:0000313" key="3">
    <source>
        <dbReference type="EMBL" id="MBB4444330.1"/>
    </source>
</evidence>
<dbReference type="Proteomes" id="UP000576087">
    <property type="component" value="Unassembled WGS sequence"/>
</dbReference>
<dbReference type="EMBL" id="JACIHM010000001">
    <property type="protein sequence ID" value="MBB4444330.1"/>
    <property type="molecule type" value="Genomic_DNA"/>
</dbReference>
<reference evidence="4 5" key="1">
    <citation type="submission" date="2020-08" db="EMBL/GenBank/DDBJ databases">
        <title>Genomic Encyclopedia of Type Strains, Phase IV (KMG-V): Genome sequencing to study the core and pangenomes of soil and plant-associated prokaryotes.</title>
        <authorList>
            <person name="Whitman W."/>
        </authorList>
    </citation>
    <scope>NUCLEOTIDE SEQUENCE [LARGE SCALE GENOMIC DNA]</scope>
    <source>
        <strain evidence="2 5">SEMIA 444</strain>
        <strain evidence="1 4">SEMIA 448</strain>
        <strain evidence="3 6">SEMIA 452</strain>
    </source>
</reference>
<evidence type="ECO:0000313" key="2">
    <source>
        <dbReference type="EMBL" id="MBB4409643.1"/>
    </source>
</evidence>
<accession>A0A7W6TBN9</accession>
<dbReference type="EMBL" id="JACIGY010000001">
    <property type="protein sequence ID" value="MBB4409643.1"/>
    <property type="molecule type" value="Genomic_DNA"/>
</dbReference>
<evidence type="ECO:0000313" key="6">
    <source>
        <dbReference type="Proteomes" id="UP000576087"/>
    </source>
</evidence>
<evidence type="ECO:0000313" key="4">
    <source>
        <dbReference type="Proteomes" id="UP000520770"/>
    </source>
</evidence>
<dbReference type="Proteomes" id="UP000524535">
    <property type="component" value="Unassembled WGS sequence"/>
</dbReference>
<protein>
    <submittedName>
        <fullName evidence="2">Uncharacterized protein</fullName>
    </submittedName>
</protein>
<dbReference type="AlphaFoldDB" id="A0A7W6TBN9"/>
<organism evidence="2 5">
    <name type="scientific">Aliirhizobium cellulosilyticum</name>
    <dbReference type="NCBI Taxonomy" id="393664"/>
    <lineage>
        <taxon>Bacteria</taxon>
        <taxon>Pseudomonadati</taxon>
        <taxon>Pseudomonadota</taxon>
        <taxon>Alphaproteobacteria</taxon>
        <taxon>Hyphomicrobiales</taxon>
        <taxon>Rhizobiaceae</taxon>
        <taxon>Aliirhizobium</taxon>
    </lineage>
</organism>
<dbReference type="Proteomes" id="UP000520770">
    <property type="component" value="Unassembled WGS sequence"/>
</dbReference>
<gene>
    <name evidence="2" type="ORF">GGE31_000114</name>
    <name evidence="1" type="ORF">GGE33_001671</name>
    <name evidence="3" type="ORF">GGE35_000112</name>
</gene>
<evidence type="ECO:0000313" key="1">
    <source>
        <dbReference type="EMBL" id="MBB4347963.1"/>
    </source>
</evidence>
<name>A0A7W6TBN9_9HYPH</name>
<keyword evidence="5" id="KW-1185">Reference proteome</keyword>
<dbReference type="RefSeq" id="WP_183822006.1">
    <property type="nucleotide sequence ID" value="NZ_JACIGW010000001.1"/>
</dbReference>
<comment type="caution">
    <text evidence="2">The sequence shown here is derived from an EMBL/GenBank/DDBJ whole genome shotgun (WGS) entry which is preliminary data.</text>
</comment>
<sequence>MKFSEHYVVARTEIVVANINGEDHHIRVEALDDQKGSFSTRAYILRSVKVGYEFPIPSDGLYADMWLDFDLPWTHRDTAEGAIKQALSFLFERTGS</sequence>
<proteinExistence type="predicted"/>